<evidence type="ECO:0000313" key="2">
    <source>
        <dbReference type="EMBL" id="ETO08875.1"/>
    </source>
</evidence>
<comment type="caution">
    <text evidence="2">The sequence shown here is derived from an EMBL/GenBank/DDBJ whole genome shotgun (WGS) entry which is preliminary data.</text>
</comment>
<dbReference type="AlphaFoldDB" id="X6M7A1"/>
<feature type="coiled-coil region" evidence="1">
    <location>
        <begin position="156"/>
        <end position="241"/>
    </location>
</feature>
<reference evidence="2 3" key="1">
    <citation type="journal article" date="2013" name="Curr. Biol.">
        <title>The Genome of the Foraminiferan Reticulomyxa filosa.</title>
        <authorList>
            <person name="Glockner G."/>
            <person name="Hulsmann N."/>
            <person name="Schleicher M."/>
            <person name="Noegel A.A."/>
            <person name="Eichinger L."/>
            <person name="Gallinger C."/>
            <person name="Pawlowski J."/>
            <person name="Sierra R."/>
            <person name="Euteneuer U."/>
            <person name="Pillet L."/>
            <person name="Moustafa A."/>
            <person name="Platzer M."/>
            <person name="Groth M."/>
            <person name="Szafranski K."/>
            <person name="Schliwa M."/>
        </authorList>
    </citation>
    <scope>NUCLEOTIDE SEQUENCE [LARGE SCALE GENOMIC DNA]</scope>
</reference>
<dbReference type="Proteomes" id="UP000023152">
    <property type="component" value="Unassembled WGS sequence"/>
</dbReference>
<gene>
    <name evidence="2" type="ORF">RFI_28505</name>
</gene>
<protein>
    <submittedName>
        <fullName evidence="2">Viral A-type inclusion protein</fullName>
    </submittedName>
</protein>
<evidence type="ECO:0000313" key="3">
    <source>
        <dbReference type="Proteomes" id="UP000023152"/>
    </source>
</evidence>
<accession>X6M7A1</accession>
<sequence length="264" mass="31268">MQDILKQYCYQKKLLPEKDTQLLLQRLQDLRLAHENTLDDLKSKSWNVLIDQKNRFQELQSKYDELMEKCKQRGLPLDHGHSPVHVNIGGHSPQDPVAVLNHLRLQLANLLNSNDVSQYHSEIEDTLKRVKEQLGKISLRGNEPLLRKGQVSLSDLRESKRDVERLQTEVKMLKAEKQELLLTHENEIRKLRHSMEQKLQNTNSAFHNMKKVSDVRLIQEMDELRDEYESKLNEQRRQTIELRKFMDNSIDRVKEYEGKLFLLN</sequence>
<evidence type="ECO:0000256" key="1">
    <source>
        <dbReference type="SAM" id="Coils"/>
    </source>
</evidence>
<dbReference type="EMBL" id="ASPP01024601">
    <property type="protein sequence ID" value="ETO08875.1"/>
    <property type="molecule type" value="Genomic_DNA"/>
</dbReference>
<organism evidence="2 3">
    <name type="scientific">Reticulomyxa filosa</name>
    <dbReference type="NCBI Taxonomy" id="46433"/>
    <lineage>
        <taxon>Eukaryota</taxon>
        <taxon>Sar</taxon>
        <taxon>Rhizaria</taxon>
        <taxon>Retaria</taxon>
        <taxon>Foraminifera</taxon>
        <taxon>Monothalamids</taxon>
        <taxon>Reticulomyxidae</taxon>
        <taxon>Reticulomyxa</taxon>
    </lineage>
</organism>
<feature type="coiled-coil region" evidence="1">
    <location>
        <begin position="24"/>
        <end position="69"/>
    </location>
</feature>
<keyword evidence="3" id="KW-1185">Reference proteome</keyword>
<proteinExistence type="predicted"/>
<keyword evidence="1" id="KW-0175">Coiled coil</keyword>
<name>X6M7A1_RETFI</name>